<evidence type="ECO:0000313" key="2">
    <source>
        <dbReference type="Proteomes" id="UP000321363"/>
    </source>
</evidence>
<dbReference type="AlphaFoldDB" id="A0A5C6W1U8"/>
<proteinExistence type="predicted"/>
<dbReference type="InterPro" id="IPR007263">
    <property type="entry name" value="DCC1-like"/>
</dbReference>
<dbReference type="Pfam" id="PF04134">
    <property type="entry name" value="DCC1-like"/>
    <property type="match status" value="1"/>
</dbReference>
<dbReference type="Proteomes" id="UP000321363">
    <property type="component" value="Unassembled WGS sequence"/>
</dbReference>
<dbReference type="PANTHER" id="PTHR33639:SF2">
    <property type="entry name" value="DUF393 DOMAIN-CONTAINING PROTEIN"/>
    <property type="match status" value="1"/>
</dbReference>
<accession>A0A5C6W1U8</accession>
<protein>
    <submittedName>
        <fullName evidence="1">Thiol-disulfide oxidoreductase DCC family protein</fullName>
    </submittedName>
</protein>
<name>A0A5C6W1U8_9BACI</name>
<evidence type="ECO:0000313" key="1">
    <source>
        <dbReference type="EMBL" id="TXC91255.1"/>
    </source>
</evidence>
<keyword evidence="2" id="KW-1185">Reference proteome</keyword>
<dbReference type="PANTHER" id="PTHR33639">
    <property type="entry name" value="THIOL-DISULFIDE OXIDOREDUCTASE DCC"/>
    <property type="match status" value="1"/>
</dbReference>
<gene>
    <name evidence="1" type="ORF">FS935_10180</name>
</gene>
<dbReference type="OrthoDB" id="9785438at2"/>
<comment type="caution">
    <text evidence="1">The sequence shown here is derived from an EMBL/GenBank/DDBJ whole genome shotgun (WGS) entry which is preliminary data.</text>
</comment>
<dbReference type="InterPro" id="IPR052927">
    <property type="entry name" value="DCC_oxidoreductase"/>
</dbReference>
<sequence>MIKDIEGPILLFDGVCNLCNQTVQFIIRADKKELFKFTSLQSATGQSLLTKVQLPTSHFDSIVMIDNNQVYTKSTAALKVCKKLGGIWLFCYPLMLVPKPIRDAFYQMIAKNRYKWFGKSNHCMLPSPEIKKRFL</sequence>
<dbReference type="GO" id="GO:0015035">
    <property type="term" value="F:protein-disulfide reductase activity"/>
    <property type="evidence" value="ECO:0007669"/>
    <property type="project" value="InterPro"/>
</dbReference>
<organism evidence="1 2">
    <name type="scientific">Metabacillus litoralis</name>
    <dbReference type="NCBI Taxonomy" id="152268"/>
    <lineage>
        <taxon>Bacteria</taxon>
        <taxon>Bacillati</taxon>
        <taxon>Bacillota</taxon>
        <taxon>Bacilli</taxon>
        <taxon>Bacillales</taxon>
        <taxon>Bacillaceae</taxon>
        <taxon>Metabacillus</taxon>
    </lineage>
</organism>
<reference evidence="1 2" key="1">
    <citation type="journal article" date="2005" name="Int. J. Syst. Evol. Microbiol.">
        <title>Bacillus litoralis sp. nov., isolated from a tidal flat of the Yellow Sea in Korea.</title>
        <authorList>
            <person name="Yoon J.H."/>
            <person name="Oh T.K."/>
        </authorList>
    </citation>
    <scope>NUCLEOTIDE SEQUENCE [LARGE SCALE GENOMIC DNA]</scope>
    <source>
        <strain evidence="1 2">SW-211</strain>
    </source>
</reference>
<dbReference type="EMBL" id="VOQF01000005">
    <property type="protein sequence ID" value="TXC91255.1"/>
    <property type="molecule type" value="Genomic_DNA"/>
</dbReference>